<dbReference type="AlphaFoldDB" id="A0ABD0NSV1"/>
<dbReference type="EMBL" id="JAMKFB020000020">
    <property type="protein sequence ID" value="KAL0164930.1"/>
    <property type="molecule type" value="Genomic_DNA"/>
</dbReference>
<sequence length="63" mass="7430">YISDKFDELYAILEERKRDLIETKLGHVRSLIRQHGDHLEMSVKLVETAIQSMEEPQMAVFLQ</sequence>
<protein>
    <submittedName>
        <fullName evidence="1">Uncharacterized protein</fullName>
    </submittedName>
</protein>
<evidence type="ECO:0000313" key="2">
    <source>
        <dbReference type="Proteomes" id="UP001529510"/>
    </source>
</evidence>
<gene>
    <name evidence="1" type="ORF">M9458_040683</name>
</gene>
<organism evidence="1 2">
    <name type="scientific">Cirrhinus mrigala</name>
    <name type="common">Mrigala</name>
    <dbReference type="NCBI Taxonomy" id="683832"/>
    <lineage>
        <taxon>Eukaryota</taxon>
        <taxon>Metazoa</taxon>
        <taxon>Chordata</taxon>
        <taxon>Craniata</taxon>
        <taxon>Vertebrata</taxon>
        <taxon>Euteleostomi</taxon>
        <taxon>Actinopterygii</taxon>
        <taxon>Neopterygii</taxon>
        <taxon>Teleostei</taxon>
        <taxon>Ostariophysi</taxon>
        <taxon>Cypriniformes</taxon>
        <taxon>Cyprinidae</taxon>
        <taxon>Labeoninae</taxon>
        <taxon>Labeonini</taxon>
        <taxon>Cirrhinus</taxon>
    </lineage>
</organism>
<name>A0ABD0NSV1_CIRMR</name>
<dbReference type="Gene3D" id="1.20.5.170">
    <property type="match status" value="1"/>
</dbReference>
<feature type="non-terminal residue" evidence="1">
    <location>
        <position position="63"/>
    </location>
</feature>
<accession>A0ABD0NSV1</accession>
<keyword evidence="2" id="KW-1185">Reference proteome</keyword>
<feature type="non-terminal residue" evidence="1">
    <location>
        <position position="1"/>
    </location>
</feature>
<evidence type="ECO:0000313" key="1">
    <source>
        <dbReference type="EMBL" id="KAL0164930.1"/>
    </source>
</evidence>
<reference evidence="1 2" key="1">
    <citation type="submission" date="2024-05" db="EMBL/GenBank/DDBJ databases">
        <title>Genome sequencing and assembly of Indian major carp, Cirrhinus mrigala (Hamilton, 1822).</title>
        <authorList>
            <person name="Mohindra V."/>
            <person name="Chowdhury L.M."/>
            <person name="Lal K."/>
            <person name="Jena J.K."/>
        </authorList>
    </citation>
    <scope>NUCLEOTIDE SEQUENCE [LARGE SCALE GENOMIC DNA]</scope>
    <source>
        <strain evidence="1">CM1030</strain>
        <tissue evidence="1">Blood</tissue>
    </source>
</reference>
<proteinExistence type="predicted"/>
<comment type="caution">
    <text evidence="1">The sequence shown here is derived from an EMBL/GenBank/DDBJ whole genome shotgun (WGS) entry which is preliminary data.</text>
</comment>
<dbReference type="Proteomes" id="UP001529510">
    <property type="component" value="Unassembled WGS sequence"/>
</dbReference>